<proteinExistence type="predicted"/>
<dbReference type="Proteomes" id="UP001057991">
    <property type="component" value="Chromosome"/>
</dbReference>
<evidence type="ECO:0000313" key="2">
    <source>
        <dbReference type="Proteomes" id="UP001057991"/>
    </source>
</evidence>
<organism evidence="1 2">
    <name type="scientific">Aliiroseovarius crassostreae</name>
    <dbReference type="NCBI Taxonomy" id="154981"/>
    <lineage>
        <taxon>Bacteria</taxon>
        <taxon>Pseudomonadati</taxon>
        <taxon>Pseudomonadota</taxon>
        <taxon>Alphaproteobacteria</taxon>
        <taxon>Rhodobacterales</taxon>
        <taxon>Paracoccaceae</taxon>
        <taxon>Aliiroseovarius</taxon>
    </lineage>
</organism>
<accession>A0A9Q9H9S4</accession>
<dbReference type="RefSeq" id="WP_259806438.1">
    <property type="nucleotide sequence ID" value="NZ_CP080776.1"/>
</dbReference>
<dbReference type="AlphaFoldDB" id="A0A9Q9H9S4"/>
<evidence type="ECO:0000313" key="1">
    <source>
        <dbReference type="EMBL" id="UWP96188.1"/>
    </source>
</evidence>
<dbReference type="EMBL" id="CP080776">
    <property type="protein sequence ID" value="UWP96188.1"/>
    <property type="molecule type" value="Genomic_DNA"/>
</dbReference>
<gene>
    <name evidence="1" type="ORF">K3X48_04150</name>
</gene>
<protein>
    <submittedName>
        <fullName evidence="1">Uncharacterized protein</fullName>
    </submittedName>
</protein>
<name>A0A9Q9H9S4_9RHOB</name>
<reference evidence="1" key="1">
    <citation type="submission" date="2021-08" db="EMBL/GenBank/DDBJ databases">
        <authorList>
            <person name="Nwanade C."/>
            <person name="Wang M."/>
            <person name="Masoudi A."/>
            <person name="Yu Z."/>
            <person name="Liu J."/>
        </authorList>
    </citation>
    <scope>NUCLEOTIDE SEQUENCE</scope>
    <source>
        <strain evidence="1">S056</strain>
    </source>
</reference>
<sequence length="155" mass="17336">MSNEVYGYVNCPPQQSVAQFLRQLEQKSGIGISQIPFEELYNIPETALPKTTDVYFAFLISDKPGGKNASYLIDALDYAPEADIGLPRLAIDRFSKLVALLKDIAKEDFVSRLVVAICDSSNIEDVMHLKADQLEDVIGDDLKYNSPPDRVYFVE</sequence>